<sequence length="865" mass="96603">MRPPLRLSVMQERVPPRMNSLNSGIDQGQMSPVQTNLHQQHLSDDRRLSPSSLNMDVVDRPGSRFSDCSRPTSPTSPSHRVDVLHGVESGMDTEPEPDAKQDEDDVPPAPPPKESKDIRSTKQLRFETARGSGDSEHATSLSDEDEEVQVERTSTTTYIAPALPPIQISMNAADFSDLLKSIDGPFKSFDQLTKLSEVSEGTPTATPTTAMTTSFLDWSLTKMPTTKSLFSSTRESVGTSPLMSPSPSPSPSPDEELSKKKAALGQESTRRLGHSLNSSISSGSSGMLAKWLISDSNSPVVNSESSSPRSSLDSRSVSQPSPSRARSSSESGYHSQSHASQQYMDGLTVAQAEYNRDVKAKRDAEAEVTRLRVLLSGQAVWLSAITSDSKRADLQWQLSEELSNNLSGLERDVSELKVERDLTLAEVEELSASKRCSLEQNTFCPFDNIKSQYSHELVPLTEQKEILNHKVAELKALREQFLEETASLSARNEELAQLHHQYIRQMETAGVDTTVIPSASEKKSNSFDRPRVAGDMLTMSITASLTLSDESIVKIMKIDIPETPQSTLKLDITLRNLLCFWLKQLCKYHIAIAFEFKKFVMAFLSYNLLFQYMRMSDIPQHPPNVYEDFAGFIKSMASYLQDRLKKPMTGKGKFISVMHSSQSIWSRLGVGVYTANEIMVMAGLSQDLEDIEVLWVPSRLAHVIAALYTFAYRTKHDDDLWALLRPSLHGGIMMAPTREQRSHYARWLLAYGKSELRCTVMHASLIDDYNQRLDNLSKQGSLWARSTMDDLYDPFDPALVEPALRSSEFNLGNLIFGEEKWISLGGMKPTMLDPLTKPPVFFIAQKKKKTFLDLGHYATLFEEAF</sequence>
<dbReference type="Proteomes" id="UP000076761">
    <property type="component" value="Unassembled WGS sequence"/>
</dbReference>
<reference evidence="2 3" key="1">
    <citation type="journal article" date="2016" name="Mol. Biol. Evol.">
        <title>Comparative Genomics of Early-Diverging Mushroom-Forming Fungi Provides Insights into the Origins of Lignocellulose Decay Capabilities.</title>
        <authorList>
            <person name="Nagy L.G."/>
            <person name="Riley R."/>
            <person name="Tritt A."/>
            <person name="Adam C."/>
            <person name="Daum C."/>
            <person name="Floudas D."/>
            <person name="Sun H."/>
            <person name="Yadav J.S."/>
            <person name="Pangilinan J."/>
            <person name="Larsson K.H."/>
            <person name="Matsuura K."/>
            <person name="Barry K."/>
            <person name="Labutti K."/>
            <person name="Kuo R."/>
            <person name="Ohm R.A."/>
            <person name="Bhattacharya S.S."/>
            <person name="Shirouzu T."/>
            <person name="Yoshinaga Y."/>
            <person name="Martin F.M."/>
            <person name="Grigoriev I.V."/>
            <person name="Hibbett D.S."/>
        </authorList>
    </citation>
    <scope>NUCLEOTIDE SEQUENCE [LARGE SCALE GENOMIC DNA]</scope>
    <source>
        <strain evidence="2 3">HHB14362 ss-1</strain>
    </source>
</reference>
<dbReference type="AlphaFoldDB" id="A0A165MKJ8"/>
<evidence type="ECO:0000256" key="1">
    <source>
        <dbReference type="SAM" id="MobiDB-lite"/>
    </source>
</evidence>
<evidence type="ECO:0000313" key="3">
    <source>
        <dbReference type="Proteomes" id="UP000076761"/>
    </source>
</evidence>
<feature type="compositionally biased region" description="Polar residues" evidence="1">
    <location>
        <begin position="19"/>
        <end position="40"/>
    </location>
</feature>
<accession>A0A165MKJ8</accession>
<gene>
    <name evidence="2" type="ORF">NEOLEDRAFT_1184283</name>
</gene>
<protein>
    <submittedName>
        <fullName evidence="2">Uncharacterized protein</fullName>
    </submittedName>
</protein>
<name>A0A165MKJ8_9AGAM</name>
<dbReference type="STRING" id="1314782.A0A165MKJ8"/>
<feature type="compositionally biased region" description="Polar residues" evidence="1">
    <location>
        <begin position="229"/>
        <end position="239"/>
    </location>
</feature>
<feature type="compositionally biased region" description="Acidic residues" evidence="1">
    <location>
        <begin position="91"/>
        <end position="106"/>
    </location>
</feature>
<feature type="compositionally biased region" description="Basic and acidic residues" evidence="1">
    <location>
        <begin position="113"/>
        <end position="137"/>
    </location>
</feature>
<feature type="region of interest" description="Disordered" evidence="1">
    <location>
        <begin position="229"/>
        <end position="281"/>
    </location>
</feature>
<proteinExistence type="predicted"/>
<dbReference type="InParanoid" id="A0A165MKJ8"/>
<dbReference type="EMBL" id="KV425681">
    <property type="protein sequence ID" value="KZT18453.1"/>
    <property type="molecule type" value="Genomic_DNA"/>
</dbReference>
<keyword evidence="3" id="KW-1185">Reference proteome</keyword>
<dbReference type="OrthoDB" id="79452at2759"/>
<organism evidence="2 3">
    <name type="scientific">Neolentinus lepideus HHB14362 ss-1</name>
    <dbReference type="NCBI Taxonomy" id="1314782"/>
    <lineage>
        <taxon>Eukaryota</taxon>
        <taxon>Fungi</taxon>
        <taxon>Dikarya</taxon>
        <taxon>Basidiomycota</taxon>
        <taxon>Agaricomycotina</taxon>
        <taxon>Agaricomycetes</taxon>
        <taxon>Gloeophyllales</taxon>
        <taxon>Gloeophyllaceae</taxon>
        <taxon>Neolentinus</taxon>
    </lineage>
</organism>
<feature type="region of interest" description="Disordered" evidence="1">
    <location>
        <begin position="297"/>
        <end position="340"/>
    </location>
</feature>
<evidence type="ECO:0000313" key="2">
    <source>
        <dbReference type="EMBL" id="KZT18453.1"/>
    </source>
</evidence>
<feature type="region of interest" description="Disordered" evidence="1">
    <location>
        <begin position="1"/>
        <end position="149"/>
    </location>
</feature>